<proteinExistence type="predicted"/>
<gene>
    <name evidence="4" type="ORF">FK004_03085</name>
</gene>
<dbReference type="PROSITE" id="PS50297">
    <property type="entry name" value="ANK_REP_REGION"/>
    <property type="match status" value="1"/>
</dbReference>
<dbReference type="RefSeq" id="WP_108735929.1">
    <property type="nucleotide sequence ID" value="NZ_CP020919.1"/>
</dbReference>
<evidence type="ECO:0000256" key="2">
    <source>
        <dbReference type="ARBA" id="ARBA00023043"/>
    </source>
</evidence>
<organism evidence="4 5">
    <name type="scientific">Flavobacterium kingsejongi</name>
    <dbReference type="NCBI Taxonomy" id="1678728"/>
    <lineage>
        <taxon>Bacteria</taxon>
        <taxon>Pseudomonadati</taxon>
        <taxon>Bacteroidota</taxon>
        <taxon>Flavobacteriia</taxon>
        <taxon>Flavobacteriales</taxon>
        <taxon>Flavobacteriaceae</taxon>
        <taxon>Flavobacterium</taxon>
    </lineage>
</organism>
<keyword evidence="5" id="KW-1185">Reference proteome</keyword>
<evidence type="ECO:0000313" key="4">
    <source>
        <dbReference type="EMBL" id="AWG24278.1"/>
    </source>
</evidence>
<keyword evidence="1" id="KW-0677">Repeat</keyword>
<protein>
    <submittedName>
        <fullName evidence="4">Uncharacterized protein</fullName>
    </submittedName>
</protein>
<dbReference type="SUPFAM" id="SSF48403">
    <property type="entry name" value="Ankyrin repeat"/>
    <property type="match status" value="1"/>
</dbReference>
<sequence length="398" mass="44374">MSESINLMQALKWGRIDTARELIANGDNSVKGFRKDELGSVYDAILRNKAFEFIPLFIDQGMLETDLYEYDSFKNTFFESLVRQLPADEASQAFLSDFLPKVQSLNSELEDQTLLGYALKEGADISIIRAIADAGGDLNYKNNAEQNFIHQVVSNNAMFVRNGDKVLAQLQYLLDQGLDVDAGDIVKTTPLMVAVRNNRAEAIALLLKNGANPNEKDEKGHSAFYKAIAELRSLDLYEKMMEYETPEFDAVTAEGQTILTEFLRSLNSPSEKELKLLQKMVADGADLRQTAPYYDKQKSALDWAAEKPVDILKTILDAGDVDLDAVDEQGNTLLHKVCAFNPNYDANVAKETYRKAKLLIERGADTTLVNDKDETAFMLASDDNLKAKTAELLLLNKA</sequence>
<dbReference type="InterPro" id="IPR036770">
    <property type="entry name" value="Ankyrin_rpt-contain_sf"/>
</dbReference>
<evidence type="ECO:0000256" key="3">
    <source>
        <dbReference type="PROSITE-ProRule" id="PRU00023"/>
    </source>
</evidence>
<dbReference type="Proteomes" id="UP000244677">
    <property type="component" value="Chromosome"/>
</dbReference>
<dbReference type="AlphaFoldDB" id="A0A2S1LKM5"/>
<evidence type="ECO:0000313" key="5">
    <source>
        <dbReference type="Proteomes" id="UP000244677"/>
    </source>
</evidence>
<reference evidence="4 5" key="1">
    <citation type="submission" date="2017-04" db="EMBL/GenBank/DDBJ databases">
        <title>Complete genome sequence of Flavobacterium kingsejong AJ004.</title>
        <authorList>
            <person name="Lee P.C."/>
        </authorList>
    </citation>
    <scope>NUCLEOTIDE SEQUENCE [LARGE SCALE GENOMIC DNA]</scope>
    <source>
        <strain evidence="4 5">AJ004</strain>
    </source>
</reference>
<name>A0A2S1LKM5_9FLAO</name>
<dbReference type="InterPro" id="IPR002110">
    <property type="entry name" value="Ankyrin_rpt"/>
</dbReference>
<dbReference type="Gene3D" id="1.25.40.20">
    <property type="entry name" value="Ankyrin repeat-containing domain"/>
    <property type="match status" value="2"/>
</dbReference>
<dbReference type="Pfam" id="PF12796">
    <property type="entry name" value="Ank_2"/>
    <property type="match status" value="1"/>
</dbReference>
<dbReference type="Pfam" id="PF13637">
    <property type="entry name" value="Ank_4"/>
    <property type="match status" value="1"/>
</dbReference>
<evidence type="ECO:0000256" key="1">
    <source>
        <dbReference type="ARBA" id="ARBA00022737"/>
    </source>
</evidence>
<keyword evidence="2 3" id="KW-0040">ANK repeat</keyword>
<dbReference type="OrthoDB" id="5657095at2"/>
<dbReference type="PANTHER" id="PTHR24189">
    <property type="entry name" value="MYOTROPHIN"/>
    <property type="match status" value="1"/>
</dbReference>
<dbReference type="SMART" id="SM00248">
    <property type="entry name" value="ANK"/>
    <property type="match status" value="7"/>
</dbReference>
<feature type="repeat" description="ANK" evidence="3">
    <location>
        <begin position="186"/>
        <end position="218"/>
    </location>
</feature>
<dbReference type="EMBL" id="CP020919">
    <property type="protein sequence ID" value="AWG24278.1"/>
    <property type="molecule type" value="Genomic_DNA"/>
</dbReference>
<accession>A0A2S1LKM5</accession>
<dbReference type="InterPro" id="IPR050745">
    <property type="entry name" value="Multifunctional_regulatory"/>
</dbReference>
<dbReference type="PROSITE" id="PS50088">
    <property type="entry name" value="ANK_REPEAT"/>
    <property type="match status" value="1"/>
</dbReference>
<dbReference type="KEGG" id="fki:FK004_03085"/>